<dbReference type="InterPro" id="IPR006176">
    <property type="entry name" value="3-OHacyl-CoA_DH_NAD-bd"/>
</dbReference>
<dbReference type="PANTHER" id="PTHR23309:SF34">
    <property type="entry name" value="PEROXISOMAL FATTY ACID BETA-OXIDATION MULTIFUNCTIONAL PROTEIN AIM1-LIKE"/>
    <property type="match status" value="1"/>
</dbReference>
<sequence>MLLMDPYGNFVIQINYDWYLYIPLKIEKVAVIGSGLMGSSIATTLIISSIQVILKEINFDYLQKSLKSIDDTFKSKHMTGNSCVSKSDGNGDKLSTVASAMAPSSSSTGSTTTSTTQILSDFSLEIYDKREVPWRMKALNHVGARDDKGNPIIRGYYSSPLTASDNSHNDMLLAKKRLSILWLVFNRVNARARKGLALGPMRLLLRIAVMQNVNS</sequence>
<feature type="domain" description="3-hydroxyacyl-CoA dehydrogenase NAD binding" evidence="4">
    <location>
        <begin position="28"/>
        <end position="81"/>
    </location>
</feature>
<dbReference type="Proteomes" id="UP001311915">
    <property type="component" value="Unassembled WGS sequence"/>
</dbReference>
<dbReference type="GO" id="GO:0003857">
    <property type="term" value="F:(3S)-3-hydroxyacyl-CoA dehydrogenase (NAD+) activity"/>
    <property type="evidence" value="ECO:0007669"/>
    <property type="project" value="TreeGrafter"/>
</dbReference>
<dbReference type="GO" id="GO:0016853">
    <property type="term" value="F:isomerase activity"/>
    <property type="evidence" value="ECO:0007669"/>
    <property type="project" value="UniProtKB-KW"/>
</dbReference>
<dbReference type="Pfam" id="PF02737">
    <property type="entry name" value="3HCDH_N"/>
    <property type="match status" value="1"/>
</dbReference>
<protein>
    <recommendedName>
        <fullName evidence="4">3-hydroxyacyl-CoA dehydrogenase NAD binding domain-containing protein</fullName>
    </recommendedName>
</protein>
<dbReference type="EMBL" id="JAWPEI010000028">
    <property type="protein sequence ID" value="KAK4707091.1"/>
    <property type="molecule type" value="Genomic_DNA"/>
</dbReference>
<dbReference type="AlphaFoldDB" id="A0AAV9K1P5"/>
<evidence type="ECO:0000313" key="5">
    <source>
        <dbReference type="EMBL" id="KAK4707091.1"/>
    </source>
</evidence>
<evidence type="ECO:0000256" key="2">
    <source>
        <dbReference type="ARBA" id="ARBA00023239"/>
    </source>
</evidence>
<evidence type="ECO:0000259" key="4">
    <source>
        <dbReference type="Pfam" id="PF02737"/>
    </source>
</evidence>
<evidence type="ECO:0000256" key="3">
    <source>
        <dbReference type="ARBA" id="ARBA00023268"/>
    </source>
</evidence>
<dbReference type="PANTHER" id="PTHR23309">
    <property type="entry name" value="3-HYDROXYACYL-COA DEHYROGENASE"/>
    <property type="match status" value="1"/>
</dbReference>
<proteinExistence type="predicted"/>
<evidence type="ECO:0000313" key="6">
    <source>
        <dbReference type="Proteomes" id="UP001311915"/>
    </source>
</evidence>
<keyword evidence="2" id="KW-0456">Lyase</keyword>
<gene>
    <name evidence="5" type="ORF">R3W88_033340</name>
</gene>
<reference evidence="5 6" key="1">
    <citation type="submission" date="2023-10" db="EMBL/GenBank/DDBJ databases">
        <title>Genome-Wide Identification Analysis in wild type Solanum Pinnatisectum Reveals Some Genes Defensing Phytophthora Infestans.</title>
        <authorList>
            <person name="Sun C."/>
        </authorList>
    </citation>
    <scope>NUCLEOTIDE SEQUENCE [LARGE SCALE GENOMIC DNA]</scope>
    <source>
        <strain evidence="5">LQN</strain>
        <tissue evidence="5">Leaf</tissue>
    </source>
</reference>
<dbReference type="SUPFAM" id="SSF51735">
    <property type="entry name" value="NAD(P)-binding Rossmann-fold domains"/>
    <property type="match status" value="1"/>
</dbReference>
<name>A0AAV9K1P5_9SOLN</name>
<dbReference type="Gene3D" id="3.40.50.720">
    <property type="entry name" value="NAD(P)-binding Rossmann-like Domain"/>
    <property type="match status" value="1"/>
</dbReference>
<dbReference type="GO" id="GO:0070403">
    <property type="term" value="F:NAD+ binding"/>
    <property type="evidence" value="ECO:0007669"/>
    <property type="project" value="InterPro"/>
</dbReference>
<keyword evidence="1" id="KW-0413">Isomerase</keyword>
<accession>A0AAV9K1P5</accession>
<dbReference type="GO" id="GO:0006635">
    <property type="term" value="P:fatty acid beta-oxidation"/>
    <property type="evidence" value="ECO:0007669"/>
    <property type="project" value="TreeGrafter"/>
</dbReference>
<keyword evidence="6" id="KW-1185">Reference proteome</keyword>
<organism evidence="5 6">
    <name type="scientific">Solanum pinnatisectum</name>
    <name type="common">tansyleaf nightshade</name>
    <dbReference type="NCBI Taxonomy" id="50273"/>
    <lineage>
        <taxon>Eukaryota</taxon>
        <taxon>Viridiplantae</taxon>
        <taxon>Streptophyta</taxon>
        <taxon>Embryophyta</taxon>
        <taxon>Tracheophyta</taxon>
        <taxon>Spermatophyta</taxon>
        <taxon>Magnoliopsida</taxon>
        <taxon>eudicotyledons</taxon>
        <taxon>Gunneridae</taxon>
        <taxon>Pentapetalae</taxon>
        <taxon>asterids</taxon>
        <taxon>lamiids</taxon>
        <taxon>Solanales</taxon>
        <taxon>Solanaceae</taxon>
        <taxon>Solanoideae</taxon>
        <taxon>Solaneae</taxon>
        <taxon>Solanum</taxon>
    </lineage>
</organism>
<keyword evidence="3" id="KW-0511">Multifunctional enzyme</keyword>
<evidence type="ECO:0000256" key="1">
    <source>
        <dbReference type="ARBA" id="ARBA00023235"/>
    </source>
</evidence>
<dbReference type="GO" id="GO:0016829">
    <property type="term" value="F:lyase activity"/>
    <property type="evidence" value="ECO:0007669"/>
    <property type="project" value="UniProtKB-KW"/>
</dbReference>
<comment type="caution">
    <text evidence="5">The sequence shown here is derived from an EMBL/GenBank/DDBJ whole genome shotgun (WGS) entry which is preliminary data.</text>
</comment>
<dbReference type="InterPro" id="IPR036291">
    <property type="entry name" value="NAD(P)-bd_dom_sf"/>
</dbReference>
<dbReference type="GO" id="GO:0005777">
    <property type="term" value="C:peroxisome"/>
    <property type="evidence" value="ECO:0007669"/>
    <property type="project" value="TreeGrafter"/>
</dbReference>